<dbReference type="Proteomes" id="UP001085076">
    <property type="component" value="Miscellaneous, Linkage group lg01"/>
</dbReference>
<keyword evidence="1" id="KW-0479">Metal-binding</keyword>
<evidence type="ECO:0000256" key="1">
    <source>
        <dbReference type="ARBA" id="ARBA00022723"/>
    </source>
</evidence>
<dbReference type="PROSITE" id="PS50222">
    <property type="entry name" value="EF_HAND_2"/>
    <property type="match status" value="4"/>
</dbReference>
<dbReference type="FunFam" id="1.10.238.10:FF:000003">
    <property type="entry name" value="Calmodulin A"/>
    <property type="match status" value="1"/>
</dbReference>
<dbReference type="PANTHER" id="PTHR10891">
    <property type="entry name" value="EF-HAND CALCIUM-BINDING DOMAIN CONTAINING PROTEIN"/>
    <property type="match status" value="1"/>
</dbReference>
<evidence type="ECO:0000259" key="4">
    <source>
        <dbReference type="PROSITE" id="PS50222"/>
    </source>
</evidence>
<sequence length="183" mass="20180">MSLGSEKEVEKVFKCFDSDGDGKISESELIGVVQALGSGVSKEEVGMMMQEMDSDRNGFVDLKEFTEFQRSSLEGRPQAEVDAELRDAFEMYDLDKNGRISAKELHLVLKRLGDKSSIKDCTRMIQSVDADGDGSVNFEEFKKMMTQNSHGSHGLGMSSSSCLCVRSPCSYSIVYLGMENLIG</sequence>
<dbReference type="GO" id="GO:0005509">
    <property type="term" value="F:calcium ion binding"/>
    <property type="evidence" value="ECO:0007669"/>
    <property type="project" value="InterPro"/>
</dbReference>
<gene>
    <name evidence="5" type="ORF">J5N97_005531</name>
</gene>
<dbReference type="OrthoDB" id="26525at2759"/>
<feature type="domain" description="EF-hand" evidence="4">
    <location>
        <begin position="40"/>
        <end position="75"/>
    </location>
</feature>
<reference evidence="5" key="1">
    <citation type="submission" date="2021-03" db="EMBL/GenBank/DDBJ databases">
        <authorList>
            <person name="Li Z."/>
            <person name="Yang C."/>
        </authorList>
    </citation>
    <scope>NUCLEOTIDE SEQUENCE</scope>
    <source>
        <strain evidence="5">Dzin_1.0</strain>
        <tissue evidence="5">Leaf</tissue>
    </source>
</reference>
<dbReference type="InterPro" id="IPR002048">
    <property type="entry name" value="EF_hand_dom"/>
</dbReference>
<dbReference type="Pfam" id="PF13499">
    <property type="entry name" value="EF-hand_7"/>
    <property type="match status" value="2"/>
</dbReference>
<dbReference type="InterPro" id="IPR039647">
    <property type="entry name" value="EF_hand_pair_protein_CML-like"/>
</dbReference>
<dbReference type="InterPro" id="IPR018247">
    <property type="entry name" value="EF_Hand_1_Ca_BS"/>
</dbReference>
<dbReference type="Gene3D" id="1.10.238.10">
    <property type="entry name" value="EF-hand"/>
    <property type="match status" value="3"/>
</dbReference>
<evidence type="ECO:0000313" key="6">
    <source>
        <dbReference type="Proteomes" id="UP001085076"/>
    </source>
</evidence>
<keyword evidence="6" id="KW-1185">Reference proteome</keyword>
<keyword evidence="2" id="KW-0677">Repeat</keyword>
<dbReference type="EMBL" id="JAGGNH010000001">
    <property type="protein sequence ID" value="KAJ0987175.1"/>
    <property type="molecule type" value="Genomic_DNA"/>
</dbReference>
<evidence type="ECO:0000313" key="5">
    <source>
        <dbReference type="EMBL" id="KAJ0987175.1"/>
    </source>
</evidence>
<dbReference type="SMART" id="SM00054">
    <property type="entry name" value="EFh"/>
    <property type="match status" value="4"/>
</dbReference>
<dbReference type="FunFam" id="1.10.238.10:FF:000203">
    <property type="entry name" value="Probable calcium-binding protein CML27"/>
    <property type="match status" value="1"/>
</dbReference>
<dbReference type="SUPFAM" id="SSF47473">
    <property type="entry name" value="EF-hand"/>
    <property type="match status" value="1"/>
</dbReference>
<comment type="caution">
    <text evidence="5">The sequence shown here is derived from an EMBL/GenBank/DDBJ whole genome shotgun (WGS) entry which is preliminary data.</text>
</comment>
<feature type="domain" description="EF-hand" evidence="4">
    <location>
        <begin position="116"/>
        <end position="151"/>
    </location>
</feature>
<dbReference type="CDD" id="cd00051">
    <property type="entry name" value="EFh"/>
    <property type="match status" value="2"/>
</dbReference>
<feature type="domain" description="EF-hand" evidence="4">
    <location>
        <begin position="80"/>
        <end position="115"/>
    </location>
</feature>
<evidence type="ECO:0000256" key="3">
    <source>
        <dbReference type="ARBA" id="ARBA00022837"/>
    </source>
</evidence>
<reference evidence="5" key="2">
    <citation type="journal article" date="2022" name="Hortic Res">
        <title>The genome of Dioscorea zingiberensis sheds light on the biosynthesis, origin and evolution of the medicinally important diosgenin saponins.</title>
        <authorList>
            <person name="Li Y."/>
            <person name="Tan C."/>
            <person name="Li Z."/>
            <person name="Guo J."/>
            <person name="Li S."/>
            <person name="Chen X."/>
            <person name="Wang C."/>
            <person name="Dai X."/>
            <person name="Yang H."/>
            <person name="Song W."/>
            <person name="Hou L."/>
            <person name="Xu J."/>
            <person name="Tong Z."/>
            <person name="Xu A."/>
            <person name="Yuan X."/>
            <person name="Wang W."/>
            <person name="Yang Q."/>
            <person name="Chen L."/>
            <person name="Sun Z."/>
            <person name="Wang K."/>
            <person name="Pan B."/>
            <person name="Chen J."/>
            <person name="Bao Y."/>
            <person name="Liu F."/>
            <person name="Qi X."/>
            <person name="Gang D.R."/>
            <person name="Wen J."/>
            <person name="Li J."/>
        </authorList>
    </citation>
    <scope>NUCLEOTIDE SEQUENCE</scope>
    <source>
        <strain evidence="5">Dzin_1.0</strain>
    </source>
</reference>
<proteinExistence type="predicted"/>
<evidence type="ECO:0000256" key="2">
    <source>
        <dbReference type="ARBA" id="ARBA00022737"/>
    </source>
</evidence>
<dbReference type="PROSITE" id="PS00018">
    <property type="entry name" value="EF_HAND_1"/>
    <property type="match status" value="4"/>
</dbReference>
<keyword evidence="3" id="KW-0106">Calcium</keyword>
<accession>A0A9D5DAM9</accession>
<dbReference type="AlphaFoldDB" id="A0A9D5DAM9"/>
<name>A0A9D5DAM9_9LILI</name>
<feature type="domain" description="EF-hand" evidence="4">
    <location>
        <begin position="4"/>
        <end position="39"/>
    </location>
</feature>
<dbReference type="InterPro" id="IPR011992">
    <property type="entry name" value="EF-hand-dom_pair"/>
</dbReference>
<protein>
    <recommendedName>
        <fullName evidence="4">EF-hand domain-containing protein</fullName>
    </recommendedName>
</protein>
<organism evidence="5 6">
    <name type="scientific">Dioscorea zingiberensis</name>
    <dbReference type="NCBI Taxonomy" id="325984"/>
    <lineage>
        <taxon>Eukaryota</taxon>
        <taxon>Viridiplantae</taxon>
        <taxon>Streptophyta</taxon>
        <taxon>Embryophyta</taxon>
        <taxon>Tracheophyta</taxon>
        <taxon>Spermatophyta</taxon>
        <taxon>Magnoliopsida</taxon>
        <taxon>Liliopsida</taxon>
        <taxon>Dioscoreales</taxon>
        <taxon>Dioscoreaceae</taxon>
        <taxon>Dioscorea</taxon>
    </lineage>
</organism>